<reference evidence="6" key="1">
    <citation type="submission" date="2021-01" db="EMBL/GenBank/DDBJ databases">
        <authorList>
            <person name="Corre E."/>
            <person name="Pelletier E."/>
            <person name="Niang G."/>
            <person name="Scheremetjew M."/>
            <person name="Finn R."/>
            <person name="Kale V."/>
            <person name="Holt S."/>
            <person name="Cochrane G."/>
            <person name="Meng A."/>
            <person name="Brown T."/>
            <person name="Cohen L."/>
        </authorList>
    </citation>
    <scope>NUCLEOTIDE SEQUENCE</scope>
    <source>
        <strain evidence="6">CCMP645</strain>
    </source>
</reference>
<dbReference type="Pfam" id="PF10184">
    <property type="entry name" value="DUF2358"/>
    <property type="match status" value="1"/>
</dbReference>
<proteinExistence type="predicted"/>
<evidence type="ECO:0000256" key="1">
    <source>
        <dbReference type="ARBA" id="ARBA00004474"/>
    </source>
</evidence>
<dbReference type="Pfam" id="PF04755">
    <property type="entry name" value="PAP_fibrillin"/>
    <property type="match status" value="1"/>
</dbReference>
<feature type="transmembrane region" description="Helical" evidence="4">
    <location>
        <begin position="40"/>
        <end position="60"/>
    </location>
</feature>
<feature type="domain" description="Plastid lipid-associated protein/fibrillin conserved" evidence="5">
    <location>
        <begin position="101"/>
        <end position="275"/>
    </location>
</feature>
<comment type="subcellular location">
    <subcellularLocation>
        <location evidence="1">Plastid</location>
    </subcellularLocation>
</comment>
<dbReference type="AlphaFoldDB" id="A0A6S9RDB2"/>
<keyword evidence="4" id="KW-0472">Membrane</keyword>
<evidence type="ECO:0000256" key="4">
    <source>
        <dbReference type="SAM" id="Phobius"/>
    </source>
</evidence>
<dbReference type="InterPro" id="IPR018790">
    <property type="entry name" value="DUF2358"/>
</dbReference>
<evidence type="ECO:0000256" key="2">
    <source>
        <dbReference type="ARBA" id="ARBA00022640"/>
    </source>
</evidence>
<feature type="region of interest" description="Disordered" evidence="3">
    <location>
        <begin position="284"/>
        <end position="311"/>
    </location>
</feature>
<gene>
    <name evidence="6" type="ORF">PCAR00345_LOCUS5174</name>
    <name evidence="7" type="ORF">PCAR00345_LOCUS5175</name>
</gene>
<name>A0A6S9RDB2_CHRCT</name>
<evidence type="ECO:0000256" key="3">
    <source>
        <dbReference type="SAM" id="MobiDB-lite"/>
    </source>
</evidence>
<dbReference type="GO" id="GO:0009536">
    <property type="term" value="C:plastid"/>
    <property type="evidence" value="ECO:0007669"/>
    <property type="project" value="UniProtKB-SubCell"/>
</dbReference>
<feature type="compositionally biased region" description="Basic and acidic residues" evidence="3">
    <location>
        <begin position="290"/>
        <end position="302"/>
    </location>
</feature>
<dbReference type="PANTHER" id="PTHR34123">
    <property type="entry name" value="OS04G0578200 PROTEIN"/>
    <property type="match status" value="1"/>
</dbReference>
<dbReference type="EMBL" id="HBIZ01008852">
    <property type="protein sequence ID" value="CAE0752589.1"/>
    <property type="molecule type" value="Transcribed_RNA"/>
</dbReference>
<accession>A0A6S9RDB2</accession>
<evidence type="ECO:0000259" key="5">
    <source>
        <dbReference type="Pfam" id="PF04755"/>
    </source>
</evidence>
<dbReference type="PANTHER" id="PTHR34123:SF1">
    <property type="entry name" value="OS04G0578200 PROTEIN"/>
    <property type="match status" value="1"/>
</dbReference>
<keyword evidence="2" id="KW-0934">Plastid</keyword>
<evidence type="ECO:0000313" key="6">
    <source>
        <dbReference type="EMBL" id="CAE0752589.1"/>
    </source>
</evidence>
<protein>
    <recommendedName>
        <fullName evidence="5">Plastid lipid-associated protein/fibrillin conserved domain-containing protein</fullName>
    </recommendedName>
</protein>
<feature type="region of interest" description="Disordered" evidence="3">
    <location>
        <begin position="1"/>
        <end position="35"/>
    </location>
</feature>
<dbReference type="EMBL" id="HBIZ01008853">
    <property type="protein sequence ID" value="CAE0752590.1"/>
    <property type="molecule type" value="Transcribed_RNA"/>
</dbReference>
<sequence>MDVTHRRCPGEQTRGRGMRAQSHVRTRRSHMKREQYRPTAIETTLVIAALGHAVPVMLYVHSPISYLPMNWAAAYRPTGAQGVSSSSVGTHFELERLLNMRQSLRNKQAVESILSQWENQYAATRAIPSSKLVGRWRLRWSSQTASTNPFALPSSVLGAVSFQDIEFQRGSEQGRASNIVQWAPRWQLIGGATTQAARRNSPRTLVRIDDVRLELGPVRFDLNFADLQRFIDGGKRQADAPAAGLEGGLGHGWLETVCYVDGFRVTRDNVGNLYVYSREPSRTSRSAVRMHAESETSAEPERTGGTPAADFQGTSPFVQGVVSSLTALVNAVSGKTMDEPAALEADSELRPPLTPSELLEGVRDDYVARKYLWTGDIDPNLYDSDCVFTDPTLSFKGLSTFQRNIANLKPLLDALVRDPVVDLYSISSTVDETQIKATWRMKGEIALPWAPVIDLTGSTVFTYDPLKGNRITEYTESWDISAASALGQLLRPGAREA</sequence>
<organism evidence="6">
    <name type="scientific">Chrysotila carterae</name>
    <name type="common">Marine alga</name>
    <name type="synonym">Syracosphaera carterae</name>
    <dbReference type="NCBI Taxonomy" id="13221"/>
    <lineage>
        <taxon>Eukaryota</taxon>
        <taxon>Haptista</taxon>
        <taxon>Haptophyta</taxon>
        <taxon>Prymnesiophyceae</taxon>
        <taxon>Isochrysidales</taxon>
        <taxon>Isochrysidaceae</taxon>
        <taxon>Chrysotila</taxon>
    </lineage>
</organism>
<keyword evidence="4" id="KW-1133">Transmembrane helix</keyword>
<dbReference type="SUPFAM" id="SSF54427">
    <property type="entry name" value="NTF2-like"/>
    <property type="match status" value="1"/>
</dbReference>
<dbReference type="InterPro" id="IPR006843">
    <property type="entry name" value="PAP/fibrillin_dom"/>
</dbReference>
<dbReference type="InterPro" id="IPR032710">
    <property type="entry name" value="NTF2-like_dom_sf"/>
</dbReference>
<feature type="compositionally biased region" description="Basic residues" evidence="3">
    <location>
        <begin position="22"/>
        <end position="31"/>
    </location>
</feature>
<evidence type="ECO:0000313" key="7">
    <source>
        <dbReference type="EMBL" id="CAE0752590.1"/>
    </source>
</evidence>
<keyword evidence="4" id="KW-0812">Transmembrane</keyword>